<evidence type="ECO:0000313" key="2">
    <source>
        <dbReference type="WBParaSite" id="PEQ_0000865801-mRNA-1"/>
    </source>
</evidence>
<name>A0A914RQN3_PAREQ</name>
<evidence type="ECO:0000313" key="1">
    <source>
        <dbReference type="Proteomes" id="UP000887564"/>
    </source>
</evidence>
<proteinExistence type="predicted"/>
<reference evidence="2" key="1">
    <citation type="submission" date="2022-11" db="UniProtKB">
        <authorList>
            <consortium name="WormBaseParasite"/>
        </authorList>
    </citation>
    <scope>IDENTIFICATION</scope>
</reference>
<dbReference type="Proteomes" id="UP000887564">
    <property type="component" value="Unplaced"/>
</dbReference>
<accession>A0A914RQN3</accession>
<dbReference type="WBParaSite" id="PEQ_0000865801-mRNA-1">
    <property type="protein sequence ID" value="PEQ_0000865801-mRNA-1"/>
    <property type="gene ID" value="PEQ_0000865801"/>
</dbReference>
<protein>
    <submittedName>
        <fullName evidence="2">Uncharacterized protein</fullName>
    </submittedName>
</protein>
<dbReference type="AlphaFoldDB" id="A0A914RQN3"/>
<organism evidence="1 2">
    <name type="scientific">Parascaris equorum</name>
    <name type="common">Equine roundworm</name>
    <dbReference type="NCBI Taxonomy" id="6256"/>
    <lineage>
        <taxon>Eukaryota</taxon>
        <taxon>Metazoa</taxon>
        <taxon>Ecdysozoa</taxon>
        <taxon>Nematoda</taxon>
        <taxon>Chromadorea</taxon>
        <taxon>Rhabditida</taxon>
        <taxon>Spirurina</taxon>
        <taxon>Ascaridomorpha</taxon>
        <taxon>Ascaridoidea</taxon>
        <taxon>Ascarididae</taxon>
        <taxon>Parascaris</taxon>
    </lineage>
</organism>
<keyword evidence="1" id="KW-1185">Reference proteome</keyword>
<sequence length="85" mass="10062">MEKCTIDMKYQWNCGGVEIQSEYERKTVVTFRNMDTERNGDLWRFYDNSGRLSINLCSSILEWKDVPDDIKRRLNAGEFSKKTSN</sequence>